<organism evidence="9 10">
    <name type="scientific">Armatimonas rosea</name>
    <dbReference type="NCBI Taxonomy" id="685828"/>
    <lineage>
        <taxon>Bacteria</taxon>
        <taxon>Bacillati</taxon>
        <taxon>Armatimonadota</taxon>
        <taxon>Armatimonadia</taxon>
        <taxon>Armatimonadales</taxon>
        <taxon>Armatimonadaceae</taxon>
        <taxon>Armatimonas</taxon>
    </lineage>
</organism>
<accession>A0A7W9SSB6</accession>
<proteinExistence type="inferred from homology"/>
<keyword evidence="6 7" id="KW-0472">Membrane</keyword>
<comment type="subcellular location">
    <subcellularLocation>
        <location evidence="1 7">Cell membrane</location>
        <topology evidence="1 7">Multi-pass membrane protein</topology>
    </subcellularLocation>
</comment>
<dbReference type="PANTHER" id="PTHR30151">
    <property type="entry name" value="ALKANE SULFONATE ABC TRANSPORTER-RELATED, MEMBRANE SUBUNIT"/>
    <property type="match status" value="1"/>
</dbReference>
<dbReference type="Gene3D" id="1.10.3720.10">
    <property type="entry name" value="MetI-like"/>
    <property type="match status" value="1"/>
</dbReference>
<evidence type="ECO:0000256" key="3">
    <source>
        <dbReference type="ARBA" id="ARBA00022475"/>
    </source>
</evidence>
<dbReference type="Pfam" id="PF00528">
    <property type="entry name" value="BPD_transp_1"/>
    <property type="match status" value="1"/>
</dbReference>
<dbReference type="RefSeq" id="WP_184198097.1">
    <property type="nucleotide sequence ID" value="NZ_JACHGW010000003.1"/>
</dbReference>
<sequence>MQNSSWITRLRAVVLPVVTAGVLYAILATITRRLPGGATFPTPLEVGQAFVKSVQQGELLKETWTSLWRVVIAYGLAALLGMPLGVALGRVTPLREALLPVVNFLRAVSPLSWIPFAILWFGLGDPPVIFLVFGATFPPLVLGTMAATLAVPQIYFRVGRDYGLSTFAITLPAILPQVFTTLRVTAGLAWVVIVAAEMVSREGGLGFLIHDARNGQMLDLAIVGIIAIGALGILTDRLLGLLGRLPVVRWGYER</sequence>
<protein>
    <submittedName>
        <fullName evidence="9">NitT/TauT family transport system permease protein</fullName>
    </submittedName>
</protein>
<feature type="transmembrane region" description="Helical" evidence="7">
    <location>
        <begin position="163"/>
        <end position="196"/>
    </location>
</feature>
<feature type="transmembrane region" description="Helical" evidence="7">
    <location>
        <begin position="67"/>
        <end position="89"/>
    </location>
</feature>
<dbReference type="PANTHER" id="PTHR30151:SF0">
    <property type="entry name" value="ABC TRANSPORTER PERMEASE PROTEIN MJ0413-RELATED"/>
    <property type="match status" value="1"/>
</dbReference>
<keyword evidence="2 7" id="KW-0813">Transport</keyword>
<keyword evidence="3" id="KW-1003">Cell membrane</keyword>
<dbReference type="SUPFAM" id="SSF161098">
    <property type="entry name" value="MetI-like"/>
    <property type="match status" value="1"/>
</dbReference>
<feature type="transmembrane region" description="Helical" evidence="7">
    <location>
        <begin position="216"/>
        <end position="234"/>
    </location>
</feature>
<reference evidence="9 10" key="1">
    <citation type="submission" date="2020-08" db="EMBL/GenBank/DDBJ databases">
        <title>Genomic Encyclopedia of Type Strains, Phase IV (KMG-IV): sequencing the most valuable type-strain genomes for metagenomic binning, comparative biology and taxonomic classification.</title>
        <authorList>
            <person name="Goeker M."/>
        </authorList>
    </citation>
    <scope>NUCLEOTIDE SEQUENCE [LARGE SCALE GENOMIC DNA]</scope>
    <source>
        <strain evidence="9 10">DSM 23562</strain>
    </source>
</reference>
<feature type="domain" description="ABC transmembrane type-1" evidence="8">
    <location>
        <begin position="63"/>
        <end position="243"/>
    </location>
</feature>
<comment type="similarity">
    <text evidence="7">Belongs to the binding-protein-dependent transport system permease family.</text>
</comment>
<evidence type="ECO:0000259" key="8">
    <source>
        <dbReference type="PROSITE" id="PS50928"/>
    </source>
</evidence>
<dbReference type="InterPro" id="IPR035906">
    <property type="entry name" value="MetI-like_sf"/>
</dbReference>
<dbReference type="Proteomes" id="UP000520814">
    <property type="component" value="Unassembled WGS sequence"/>
</dbReference>
<evidence type="ECO:0000256" key="1">
    <source>
        <dbReference type="ARBA" id="ARBA00004651"/>
    </source>
</evidence>
<evidence type="ECO:0000313" key="9">
    <source>
        <dbReference type="EMBL" id="MBB6051338.1"/>
    </source>
</evidence>
<evidence type="ECO:0000256" key="6">
    <source>
        <dbReference type="ARBA" id="ARBA00023136"/>
    </source>
</evidence>
<evidence type="ECO:0000256" key="5">
    <source>
        <dbReference type="ARBA" id="ARBA00022989"/>
    </source>
</evidence>
<keyword evidence="10" id="KW-1185">Reference proteome</keyword>
<dbReference type="PROSITE" id="PS50928">
    <property type="entry name" value="ABC_TM1"/>
    <property type="match status" value="1"/>
</dbReference>
<name>A0A7W9SSB6_ARMRO</name>
<comment type="caution">
    <text evidence="9">The sequence shown here is derived from an EMBL/GenBank/DDBJ whole genome shotgun (WGS) entry which is preliminary data.</text>
</comment>
<dbReference type="CDD" id="cd06261">
    <property type="entry name" value="TM_PBP2"/>
    <property type="match status" value="1"/>
</dbReference>
<evidence type="ECO:0000256" key="2">
    <source>
        <dbReference type="ARBA" id="ARBA00022448"/>
    </source>
</evidence>
<feature type="transmembrane region" description="Helical" evidence="7">
    <location>
        <begin position="128"/>
        <end position="151"/>
    </location>
</feature>
<feature type="transmembrane region" description="Helical" evidence="7">
    <location>
        <begin position="12"/>
        <end position="31"/>
    </location>
</feature>
<dbReference type="EMBL" id="JACHGW010000003">
    <property type="protein sequence ID" value="MBB6051338.1"/>
    <property type="molecule type" value="Genomic_DNA"/>
</dbReference>
<feature type="transmembrane region" description="Helical" evidence="7">
    <location>
        <begin position="101"/>
        <end position="122"/>
    </location>
</feature>
<keyword evidence="5 7" id="KW-1133">Transmembrane helix</keyword>
<keyword evidence="4 7" id="KW-0812">Transmembrane</keyword>
<dbReference type="GO" id="GO:0055085">
    <property type="term" value="P:transmembrane transport"/>
    <property type="evidence" value="ECO:0007669"/>
    <property type="project" value="InterPro"/>
</dbReference>
<evidence type="ECO:0000256" key="4">
    <source>
        <dbReference type="ARBA" id="ARBA00022692"/>
    </source>
</evidence>
<dbReference type="GO" id="GO:0005886">
    <property type="term" value="C:plasma membrane"/>
    <property type="evidence" value="ECO:0007669"/>
    <property type="project" value="UniProtKB-SubCell"/>
</dbReference>
<dbReference type="AlphaFoldDB" id="A0A7W9SSB6"/>
<gene>
    <name evidence="9" type="ORF">HNQ39_003148</name>
</gene>
<evidence type="ECO:0000313" key="10">
    <source>
        <dbReference type="Proteomes" id="UP000520814"/>
    </source>
</evidence>
<evidence type="ECO:0000256" key="7">
    <source>
        <dbReference type="RuleBase" id="RU363032"/>
    </source>
</evidence>
<dbReference type="InterPro" id="IPR000515">
    <property type="entry name" value="MetI-like"/>
</dbReference>